<dbReference type="InterPro" id="IPR029058">
    <property type="entry name" value="AB_hydrolase_fold"/>
</dbReference>
<proteinExistence type="predicted"/>
<name>A0AAW9DCK4_9BACT</name>
<reference evidence="1" key="2">
    <citation type="submission" date="2023-07" db="EMBL/GenBank/DDBJ databases">
        <authorList>
            <person name="Zhang M."/>
            <person name="Zhou G."/>
        </authorList>
    </citation>
    <scope>NUCLEOTIDE SEQUENCE</scope>
    <source>
        <strain evidence="1">BJSY19SF1-2</strain>
    </source>
</reference>
<dbReference type="EMBL" id="JAUQUR010000007">
    <property type="protein sequence ID" value="MDX4069892.1"/>
    <property type="molecule type" value="Genomic_DNA"/>
</dbReference>
<protein>
    <recommendedName>
        <fullName evidence="3">Alpha/beta hydrolase</fullName>
    </recommendedName>
</protein>
<dbReference type="RefSeq" id="WP_319048418.1">
    <property type="nucleotide sequence ID" value="NZ_JAUQUR010000007.1"/>
</dbReference>
<dbReference type="AlphaFoldDB" id="A0AAW9DCK4"/>
<evidence type="ECO:0000313" key="1">
    <source>
        <dbReference type="EMBL" id="MDX4069892.1"/>
    </source>
</evidence>
<evidence type="ECO:0000313" key="2">
    <source>
        <dbReference type="Proteomes" id="UP001283691"/>
    </source>
</evidence>
<accession>A0AAW9DCK4</accession>
<comment type="caution">
    <text evidence="1">The sequence shown here is derived from an EMBL/GenBank/DDBJ whole genome shotgun (WGS) entry which is preliminary data.</text>
</comment>
<reference evidence="1" key="1">
    <citation type="journal article" date="2023" name="Front. Microbiol.">
        <title>Genomic diversity and taxonomic marker for Arcobacter species.</title>
        <authorList>
            <person name="Zhou G."/>
            <person name="Gu Y."/>
            <person name="Wang H."/>
            <person name="Chen X."/>
            <person name="Zhang X."/>
            <person name="Shao Z."/>
            <person name="Yan X."/>
            <person name="Zhang J."/>
            <person name="Zhang M."/>
        </authorList>
    </citation>
    <scope>NUCLEOTIDE SEQUENCE</scope>
    <source>
        <strain evidence="1">BJSY19SF1-2</strain>
    </source>
</reference>
<dbReference type="Proteomes" id="UP001283691">
    <property type="component" value="Unassembled WGS sequence"/>
</dbReference>
<dbReference type="Gene3D" id="3.40.50.1820">
    <property type="entry name" value="alpha/beta hydrolase"/>
    <property type="match status" value="1"/>
</dbReference>
<evidence type="ECO:0008006" key="3">
    <source>
        <dbReference type="Google" id="ProtNLM"/>
    </source>
</evidence>
<dbReference type="SUPFAM" id="SSF53474">
    <property type="entry name" value="alpha/beta-Hydrolases"/>
    <property type="match status" value="1"/>
</dbReference>
<gene>
    <name evidence="1" type="ORF">Q6A80_09185</name>
</gene>
<sequence>MKLVTNNIKTIDNSLHVLILIAGTTDPINASTLENSRAISYGTTTQELRSNPESYSNVPINYWDKRFKIDLEFLDKKYVNLVLFPFHGWTGDNSVENREIAGQYLINRLCGANGEKPYYEKTWQNKEITFHLLGHSHGGNVINEMTQQISRLGSQWPDKWKIKSLIYLSTPFFKKLHQVKVDESFFHKDAEVFHMFNKYDLTQRMLADFSLEPLAEALESLGTKDLKDAIENTIQLVNNIPFSNLKEFHLRYAGARYMSYENGLALYKTSIEFLNIGMIGLFKEFIILCDKLNQEYIFDRIGTKIKGNKNNKPINQRKLLSDKNHQRLTNIFKLLIDDINIVIKTLTQRIQDNNNSQFDKVDYFSDILSIDSFLEHLYELLNINSKDLSPLKGEKEMYLWDSLYLILQDNIKVFDNTYVKPDRQFKGTFLEDRISYKDVTQDDLYNNAFNSKNYDNFINRIEDIENRFETSPSKTNLLDLLFTLLANDETIYSFIKAISRFFNESYKMKIAEHFSRGVLANNIERVKILFTNLEEIFDERYFNLEDSSHRLSKEQIENNSDDNPYNNTLKRGSLIYFLVESHSTSRRYMHKELKEFLEKVGTNR</sequence>
<organism evidence="1 2">
    <name type="scientific">Aliarcobacter skirrowii</name>
    <dbReference type="NCBI Taxonomy" id="28200"/>
    <lineage>
        <taxon>Bacteria</taxon>
        <taxon>Pseudomonadati</taxon>
        <taxon>Campylobacterota</taxon>
        <taxon>Epsilonproteobacteria</taxon>
        <taxon>Campylobacterales</taxon>
        <taxon>Arcobacteraceae</taxon>
        <taxon>Aliarcobacter</taxon>
    </lineage>
</organism>